<dbReference type="AlphaFoldDB" id="A0A2W5SD47"/>
<dbReference type="CDD" id="cd07729">
    <property type="entry name" value="AHL_lactonase_MBL-fold"/>
    <property type="match status" value="1"/>
</dbReference>
<comment type="cofactor">
    <cofactor evidence="1">
        <name>Zn(2+)</name>
        <dbReference type="ChEBI" id="CHEBI:29105"/>
    </cofactor>
</comment>
<proteinExistence type="inferred from homology"/>
<dbReference type="InterPro" id="IPR051013">
    <property type="entry name" value="MBL_superfamily_lactonases"/>
</dbReference>
<feature type="domain" description="Metallo-beta-lactamase" evidence="6">
    <location>
        <begin position="45"/>
        <end position="263"/>
    </location>
</feature>
<gene>
    <name evidence="7" type="ORF">DI533_14625</name>
</gene>
<keyword evidence="3" id="KW-0479">Metal-binding</keyword>
<accession>A0A2W5SD47</accession>
<dbReference type="SMART" id="SM00849">
    <property type="entry name" value="Lactamase_B"/>
    <property type="match status" value="1"/>
</dbReference>
<dbReference type="SUPFAM" id="SSF56281">
    <property type="entry name" value="Metallo-hydrolase/oxidoreductase"/>
    <property type="match status" value="1"/>
</dbReference>
<reference evidence="7 8" key="1">
    <citation type="submission" date="2017-08" db="EMBL/GenBank/DDBJ databases">
        <title>Infants hospitalized years apart are colonized by the same room-sourced microbial strains.</title>
        <authorList>
            <person name="Brooks B."/>
            <person name="Olm M.R."/>
            <person name="Firek B.A."/>
            <person name="Baker R."/>
            <person name="Thomas B.C."/>
            <person name="Morowitz M.J."/>
            <person name="Banfield J.F."/>
        </authorList>
    </citation>
    <scope>NUCLEOTIDE SEQUENCE [LARGE SCALE GENOMIC DNA]</scope>
    <source>
        <strain evidence="7">S2_003_000_R2_11</strain>
    </source>
</reference>
<dbReference type="GO" id="GO:0016787">
    <property type="term" value="F:hydrolase activity"/>
    <property type="evidence" value="ECO:0007669"/>
    <property type="project" value="UniProtKB-KW"/>
</dbReference>
<dbReference type="InterPro" id="IPR001279">
    <property type="entry name" value="Metallo-B-lactamas"/>
</dbReference>
<comment type="caution">
    <text evidence="7">The sequence shown here is derived from an EMBL/GenBank/DDBJ whole genome shotgun (WGS) entry which is preliminary data.</text>
</comment>
<evidence type="ECO:0000256" key="5">
    <source>
        <dbReference type="ARBA" id="ARBA00022833"/>
    </source>
</evidence>
<evidence type="ECO:0000256" key="2">
    <source>
        <dbReference type="ARBA" id="ARBA00007749"/>
    </source>
</evidence>
<protein>
    <submittedName>
        <fullName evidence="7">MBL fold metallo-hydrolase</fullName>
    </submittedName>
</protein>
<dbReference type="GO" id="GO:0046872">
    <property type="term" value="F:metal ion binding"/>
    <property type="evidence" value="ECO:0007669"/>
    <property type="project" value="UniProtKB-KW"/>
</dbReference>
<keyword evidence="4 7" id="KW-0378">Hydrolase</keyword>
<dbReference type="Pfam" id="PF00753">
    <property type="entry name" value="Lactamase_B"/>
    <property type="match status" value="1"/>
</dbReference>
<comment type="similarity">
    <text evidence="2">Belongs to the metallo-beta-lactamase superfamily.</text>
</comment>
<evidence type="ECO:0000256" key="3">
    <source>
        <dbReference type="ARBA" id="ARBA00022723"/>
    </source>
</evidence>
<evidence type="ECO:0000256" key="4">
    <source>
        <dbReference type="ARBA" id="ARBA00022801"/>
    </source>
</evidence>
<dbReference type="InterPro" id="IPR036866">
    <property type="entry name" value="RibonucZ/Hydroxyglut_hydro"/>
</dbReference>
<name>A0A2W5SD47_CERSP</name>
<evidence type="ECO:0000259" key="6">
    <source>
        <dbReference type="SMART" id="SM00849"/>
    </source>
</evidence>
<dbReference type="PANTHER" id="PTHR42978">
    <property type="entry name" value="QUORUM-QUENCHING LACTONASE YTNP-RELATED-RELATED"/>
    <property type="match status" value="1"/>
</dbReference>
<dbReference type="Gene3D" id="3.60.15.10">
    <property type="entry name" value="Ribonuclease Z/Hydroxyacylglutathione hydrolase-like"/>
    <property type="match status" value="1"/>
</dbReference>
<sequence length="278" mass="30647">MIKVTAIETGKARMKTAQQIGREDRGGVRRKIDIFRDKDWVDPLPILCFLIEHPEGRFLVDTGDTWRNSVPGYLPGWNPFYKQVSIRVAPQEEVGPRLSAIGIDPARDISAVILTHFHHDHTGGLDHFPHNRIIGPKANYAISTGLLGMMTGCLPQRWPVWLKPELVATDGSPIGPFAGSYPITQDGRIALVPTPGHVGGHCSVVVRGDDVTYFLAGDATYSQDNLRAERTDGVTNDPALAKATLRRIKTFAAQQPTIILPAHDPDGPRRLDEREAFV</sequence>
<dbReference type="PANTHER" id="PTHR42978:SF7">
    <property type="entry name" value="METALLO-HYDROLASE RV2300C-RELATED"/>
    <property type="match status" value="1"/>
</dbReference>
<evidence type="ECO:0000256" key="1">
    <source>
        <dbReference type="ARBA" id="ARBA00001947"/>
    </source>
</evidence>
<evidence type="ECO:0000313" key="7">
    <source>
        <dbReference type="EMBL" id="PZQ97195.1"/>
    </source>
</evidence>
<organism evidence="7 8">
    <name type="scientific">Cereibacter sphaeroides</name>
    <name type="common">Rhodobacter sphaeroides</name>
    <dbReference type="NCBI Taxonomy" id="1063"/>
    <lineage>
        <taxon>Bacteria</taxon>
        <taxon>Pseudomonadati</taxon>
        <taxon>Pseudomonadota</taxon>
        <taxon>Alphaproteobacteria</taxon>
        <taxon>Rhodobacterales</taxon>
        <taxon>Paracoccaceae</taxon>
        <taxon>Cereibacter</taxon>
    </lineage>
</organism>
<dbReference type="Proteomes" id="UP000248975">
    <property type="component" value="Unassembled WGS sequence"/>
</dbReference>
<dbReference type="EMBL" id="QFQS01000003">
    <property type="protein sequence ID" value="PZQ97195.1"/>
    <property type="molecule type" value="Genomic_DNA"/>
</dbReference>
<evidence type="ECO:0000313" key="8">
    <source>
        <dbReference type="Proteomes" id="UP000248975"/>
    </source>
</evidence>
<keyword evidence="5" id="KW-0862">Zinc</keyword>